<keyword evidence="1" id="KW-0547">Nucleotide-binding</keyword>
<dbReference type="OrthoDB" id="8830751at2759"/>
<evidence type="ECO:0000256" key="3">
    <source>
        <dbReference type="SAM" id="MobiDB-lite"/>
    </source>
</evidence>
<organism evidence="4 5">
    <name type="scientific">Protopolystoma xenopodis</name>
    <dbReference type="NCBI Taxonomy" id="117903"/>
    <lineage>
        <taxon>Eukaryota</taxon>
        <taxon>Metazoa</taxon>
        <taxon>Spiralia</taxon>
        <taxon>Lophotrochozoa</taxon>
        <taxon>Platyhelminthes</taxon>
        <taxon>Monogenea</taxon>
        <taxon>Polyopisthocotylea</taxon>
        <taxon>Polystomatidea</taxon>
        <taxon>Polystomatidae</taxon>
        <taxon>Protopolystoma</taxon>
    </lineage>
</organism>
<dbReference type="AlphaFoldDB" id="A0A3S5A3A5"/>
<dbReference type="EMBL" id="CAAALY010019181">
    <property type="protein sequence ID" value="VEL13858.1"/>
    <property type="molecule type" value="Genomic_DNA"/>
</dbReference>
<keyword evidence="2" id="KW-0342">GTP-binding</keyword>
<gene>
    <name evidence="4" type="ORF">PXEA_LOCUS7298</name>
</gene>
<dbReference type="GO" id="GO:0007264">
    <property type="term" value="P:small GTPase-mediated signal transduction"/>
    <property type="evidence" value="ECO:0007669"/>
    <property type="project" value="InterPro"/>
</dbReference>
<comment type="caution">
    <text evidence="4">The sequence shown here is derived from an EMBL/GenBank/DDBJ whole genome shotgun (WGS) entry which is preliminary data.</text>
</comment>
<reference evidence="4" key="1">
    <citation type="submission" date="2018-11" db="EMBL/GenBank/DDBJ databases">
        <authorList>
            <consortium name="Pathogen Informatics"/>
        </authorList>
    </citation>
    <scope>NUCLEOTIDE SEQUENCE</scope>
</reference>
<dbReference type="InterPro" id="IPR027417">
    <property type="entry name" value="P-loop_NTPase"/>
</dbReference>
<dbReference type="GO" id="GO:0005525">
    <property type="term" value="F:GTP binding"/>
    <property type="evidence" value="ECO:0007669"/>
    <property type="project" value="UniProtKB-KW"/>
</dbReference>
<feature type="compositionally biased region" description="Low complexity" evidence="3">
    <location>
        <begin position="158"/>
        <end position="170"/>
    </location>
</feature>
<accession>A0A3S5A3A5</accession>
<proteinExistence type="predicted"/>
<evidence type="ECO:0000256" key="1">
    <source>
        <dbReference type="ARBA" id="ARBA00022741"/>
    </source>
</evidence>
<dbReference type="Proteomes" id="UP000784294">
    <property type="component" value="Unassembled WGS sequence"/>
</dbReference>
<protein>
    <submittedName>
        <fullName evidence="4">Uncharacterized protein</fullName>
    </submittedName>
</protein>
<dbReference type="SMART" id="SM00174">
    <property type="entry name" value="RHO"/>
    <property type="match status" value="1"/>
</dbReference>
<evidence type="ECO:0000313" key="5">
    <source>
        <dbReference type="Proteomes" id="UP000784294"/>
    </source>
</evidence>
<dbReference type="Gene3D" id="3.40.50.300">
    <property type="entry name" value="P-loop containing nucleotide triphosphate hydrolases"/>
    <property type="match status" value="2"/>
</dbReference>
<evidence type="ECO:0000256" key="2">
    <source>
        <dbReference type="ARBA" id="ARBA00023134"/>
    </source>
</evidence>
<feature type="compositionally biased region" description="Polar residues" evidence="3">
    <location>
        <begin position="317"/>
        <end position="332"/>
    </location>
</feature>
<dbReference type="SUPFAM" id="SSF52540">
    <property type="entry name" value="P-loop containing nucleoside triphosphate hydrolases"/>
    <property type="match status" value="1"/>
</dbReference>
<name>A0A3S5A3A5_9PLAT</name>
<keyword evidence="5" id="KW-1185">Reference proteome</keyword>
<dbReference type="GO" id="GO:0003924">
    <property type="term" value="F:GTPase activity"/>
    <property type="evidence" value="ECO:0007669"/>
    <property type="project" value="InterPro"/>
</dbReference>
<evidence type="ECO:0000313" key="4">
    <source>
        <dbReference type="EMBL" id="VEL13858.1"/>
    </source>
</evidence>
<dbReference type="InterPro" id="IPR001806">
    <property type="entry name" value="Small_GTPase"/>
</dbReference>
<feature type="region of interest" description="Disordered" evidence="3">
    <location>
        <begin position="312"/>
        <end position="332"/>
    </location>
</feature>
<dbReference type="InterPro" id="IPR003578">
    <property type="entry name" value="Small_GTPase_Rho"/>
</dbReference>
<feature type="region of interest" description="Disordered" evidence="3">
    <location>
        <begin position="151"/>
        <end position="172"/>
    </location>
</feature>
<sequence>MLTMPEVASLRHLSYPDAHVILLCFSVVHPETFRALRSRWLAELSGRLLLNDAATHTAATDGFTYAGNRLAESVSHRIIDGMMNTGSPAFGTPYHSSTGKLSARDNGTRALLPVTGISTRQYRRQIKLNRSNQTSKNKQSRGACITHKNYHIDKHDPSTSSSEPTSFFASLHRPDGPPGPAFLLIGCACDLRHDIGCLLELSVRGEVPVDERIAERLALQLGAEAYIECSALTQKNLKRVFDLAIWCSLKVHDAGGPGRPPSPTQSFHMAQLPTPIFGPKSKPAACHKSTHAFSPPPKLFCSGIWQMGRQSRRRSNKQNCNTQSLTDFDNKQLSSGANSNVLFTHSRPNASSTQCLDNATSERFIQSPHLCDHPQSIGSREINHERSGQKSVWRRFLCVS</sequence>
<dbReference type="PANTHER" id="PTHR24072">
    <property type="entry name" value="RHO FAMILY GTPASE"/>
    <property type="match status" value="1"/>
</dbReference>